<feature type="compositionally biased region" description="Low complexity" evidence="1">
    <location>
        <begin position="944"/>
        <end position="955"/>
    </location>
</feature>
<feature type="compositionally biased region" description="Polar residues" evidence="1">
    <location>
        <begin position="1159"/>
        <end position="1173"/>
    </location>
</feature>
<protein>
    <submittedName>
        <fullName evidence="2">Uncharacterized protein</fullName>
    </submittedName>
</protein>
<feature type="region of interest" description="Disordered" evidence="1">
    <location>
        <begin position="944"/>
        <end position="1230"/>
    </location>
</feature>
<feature type="compositionally biased region" description="Polar residues" evidence="1">
    <location>
        <begin position="276"/>
        <end position="286"/>
    </location>
</feature>
<name>A0A5B0SBS8_PUCGR</name>
<evidence type="ECO:0000256" key="1">
    <source>
        <dbReference type="SAM" id="MobiDB-lite"/>
    </source>
</evidence>
<sequence length="1853" mass="200749">MTSAAAEWPEARTLLVPDLKAHLTRHNIYFTPGTLRAGLVQIYNDNRPLSLRASTNAESDAHHRSRPPKRKLPNRPDQDNPPDHPPKRPRPTKTKPRVTNRWPAPSRLNIEQLQRILTEHQVTFGDAADRKTLVPLYEQLKDSRQTHSGTADKLPNEGGSGTTPVVPNTDPQPIPDPPPSQPASLPPPQPPLPPSPQPVFLPPPQPDLVPSPDNDVSRATVVVPKSNTGKTECSSHEDPTPTGLPQIDLAPPPSSKRPADETPIQDEALARMAQPDPSTHSQTQPDPSAARSPQPDPAAGVPKPDKVIPIVTLVVPKTNTGKAECSSHKDPTPTGLPQIDLAPPPSSKRPADEALIQDEALARTAQPDPSTHSQTQPDPSAARSPPPDPAAGVPKPDKVIPIVTLVVPKTNTGKAECSSHEDPTPTGLPQIDLAPPPSSKRPADEALIQDEALARTAQPDPSTHSQTQPDPSAARSPPPDPAAGVPKDPAYPSKRPRNDPTPTLPPPILPRVLPPIGIRPRWIIEKKVPTPNSNPSPNPLDLIDLSDLADLPRCPNNNTPPTEPLCTSNDHNCGDINSNLPHQSSPKIDGPICTPNPLQECGALNFSDLAELPRCPNNNTPPTELLCTLNDHKSGDINSNLPPAQSSPKIDVPLSTQNSECVLINLSDPAEPPRCPNNNTLPTEPLSTENEYNIGEFNPNLPPQSSTKTGEPPFTRNDKPYGGLLVDSTELPVQGSIIKAEDLHDCPPFLAESSVSGDVAPLQECVLIDLSEPEELPWCTNTNITPPTDPSLPSVCTDTKMADVAIPGILAVTQSITPAFAGEATDSNHKQNANSNTTSSDLVMHHSDSHATVPSLPATLSPLSHSGVNSLDAYSSVAAGEDVAQELPANSERVSDATKSLTPAFTSITPASAEKANGSNHQQNDDSNTTRDHLADRHTIAPSLPASLSQPLPSADQPLPSGDQPLPSADQPLPSADQPLPSADQPLPSADQPLPSADQPLPSADQPLPSADQPLPSADQPLPSADQPLPSADILNRDVSVPASRVGKRGKTSSDRSPSVDDFDRSRKRSKFVDTRKTTSDPRVIKPKKARLVIITSSDEEDEVPNFCPVIANPDRQPERPAPLSRPDPPSRSDLADKDVPSFNPAASPPSELVPRSGPVSQSDPVPQPNSVFQPDPILQPDPVLPQPDPVSQPDPVPQPNAENQSDPRNQSESAPQPSLPIPPKYPQRQWSATPHKMTIANIKSVLVAFKYTWRYTDKKNEFVEHYKTLAKKQQEIWRVYLKATSKSKEPTAVALPAPSVSPNGRQPEKELPESNQADEFPVNVPVTRSKTTNRNGGATGPRSTGSVELLGRPDPHDADSIAAVAEIPDLIGMSPRTHTEHLNQPTQPPSNHQQRTDTWLETPLQTRRLVEWARRTDDAMHDMDVDETPTHTDTPQNPAVPEAAVMSAVRILLGPLTDIATGVKSINSSLQVTPASLRRRSTATATTSRRASQAVPSVPDAELSSEEDSDVLMDEGDAETAIRLHCAALMGRVRGGPLPAPAPEAERKQWINPVEDQGDANASDTDSEVGDADNHNVTQEDGMDLDLLPKIIPYHPNVTREALQIMRRQLRLARVRSFRPDLGAAFSTRCNSFLWGLALKTFMIIVRAGEYPTVTASICNEAQAQKHIRTHVDTLMKLWRKQTVMTPAAIAATDKRVRRTTRRARLCEWRVDTILQNPTLGQLLPIVKTCCSEDETDDEIDDEERESLNPRQKACVVLRMPWRHPRVTRMMDELDRIRHERLAANPCSSDPPTRQRKRLPSARQSEIAHPERLPVGAYCPRWMQTLDGLAAETLKPETGPMLNPFIEVLKIL</sequence>
<evidence type="ECO:0000313" key="3">
    <source>
        <dbReference type="Proteomes" id="UP000325313"/>
    </source>
</evidence>
<feature type="compositionally biased region" description="Polar residues" evidence="1">
    <location>
        <begin position="1383"/>
        <end position="1397"/>
    </location>
</feature>
<reference evidence="2 3" key="1">
    <citation type="submission" date="2019-05" db="EMBL/GenBank/DDBJ databases">
        <title>Emergence of the Ug99 lineage of the wheat stem rust pathogen through somatic hybridization.</title>
        <authorList>
            <person name="Li F."/>
            <person name="Upadhyaya N.M."/>
            <person name="Sperschneider J."/>
            <person name="Matny O."/>
            <person name="Nguyen-Phuc H."/>
            <person name="Mago R."/>
            <person name="Raley C."/>
            <person name="Miller M.E."/>
            <person name="Silverstein K.A.T."/>
            <person name="Henningsen E."/>
            <person name="Hirsch C.D."/>
            <person name="Visser B."/>
            <person name="Pretorius Z.A."/>
            <person name="Steffenson B.J."/>
            <person name="Schwessinger B."/>
            <person name="Dodds P.N."/>
            <person name="Figueroa M."/>
        </authorList>
    </citation>
    <scope>NUCLEOTIDE SEQUENCE [LARGE SCALE GENOMIC DNA]</scope>
    <source>
        <strain evidence="2 3">Ug99</strain>
    </source>
</reference>
<feature type="compositionally biased region" description="Polar residues" evidence="1">
    <location>
        <begin position="1327"/>
        <end position="1347"/>
    </location>
</feature>
<feature type="compositionally biased region" description="Polar residues" evidence="1">
    <location>
        <begin position="459"/>
        <end position="468"/>
    </location>
</feature>
<feature type="compositionally biased region" description="Pro residues" evidence="1">
    <location>
        <begin position="1178"/>
        <end position="1199"/>
    </location>
</feature>
<feature type="compositionally biased region" description="Polar residues" evidence="1">
    <location>
        <begin position="1201"/>
        <end position="1217"/>
    </location>
</feature>
<dbReference type="EMBL" id="VDEP01000038">
    <property type="protein sequence ID" value="KAA1135591.1"/>
    <property type="molecule type" value="Genomic_DNA"/>
</dbReference>
<comment type="caution">
    <text evidence="2">The sequence shown here is derived from an EMBL/GenBank/DDBJ whole genome shotgun (WGS) entry which is preliminary data.</text>
</comment>
<feature type="compositionally biased region" description="Pro residues" evidence="1">
    <location>
        <begin position="170"/>
        <end position="209"/>
    </location>
</feature>
<feature type="compositionally biased region" description="Basic and acidic residues" evidence="1">
    <location>
        <begin position="1129"/>
        <end position="1140"/>
    </location>
</feature>
<feature type="region of interest" description="Disordered" evidence="1">
    <location>
        <begin position="823"/>
        <end position="858"/>
    </location>
</feature>
<evidence type="ECO:0000313" key="2">
    <source>
        <dbReference type="EMBL" id="KAA1135591.1"/>
    </source>
</evidence>
<gene>
    <name evidence="2" type="ORF">PGTUg99_024181</name>
</gene>
<proteinExistence type="predicted"/>
<feature type="compositionally biased region" description="Basic and acidic residues" evidence="1">
    <location>
        <begin position="74"/>
        <end position="86"/>
    </location>
</feature>
<feature type="compositionally biased region" description="Polar residues" evidence="1">
    <location>
        <begin position="367"/>
        <end position="376"/>
    </location>
</feature>
<feature type="region of interest" description="Disordered" evidence="1">
    <location>
        <begin position="1557"/>
        <end position="1583"/>
    </location>
</feature>
<organism evidence="2 3">
    <name type="scientific">Puccinia graminis f. sp. tritici</name>
    <dbReference type="NCBI Taxonomy" id="56615"/>
    <lineage>
        <taxon>Eukaryota</taxon>
        <taxon>Fungi</taxon>
        <taxon>Dikarya</taxon>
        <taxon>Basidiomycota</taxon>
        <taxon>Pucciniomycotina</taxon>
        <taxon>Pucciniomycetes</taxon>
        <taxon>Pucciniales</taxon>
        <taxon>Pucciniaceae</taxon>
        <taxon>Puccinia</taxon>
    </lineage>
</organism>
<feature type="compositionally biased region" description="Polar residues" evidence="1">
    <location>
        <begin position="830"/>
        <end position="841"/>
    </location>
</feature>
<feature type="region of interest" description="Disordered" evidence="1">
    <location>
        <begin position="1288"/>
        <end position="1349"/>
    </location>
</feature>
<accession>A0A5B0SBS8</accession>
<feature type="compositionally biased region" description="Basic residues" evidence="1">
    <location>
        <begin position="63"/>
        <end position="73"/>
    </location>
</feature>
<feature type="region of interest" description="Disordered" evidence="1">
    <location>
        <begin position="1376"/>
        <end position="1397"/>
    </location>
</feature>
<feature type="compositionally biased region" description="Pro residues" evidence="1">
    <location>
        <begin position="502"/>
        <end position="513"/>
    </location>
</feature>
<feature type="compositionally biased region" description="Basic and acidic residues" evidence="1">
    <location>
        <begin position="1052"/>
        <end position="1084"/>
    </location>
</feature>
<feature type="region of interest" description="Disordered" evidence="1">
    <location>
        <begin position="1474"/>
        <end position="1511"/>
    </location>
</feature>
<feature type="region of interest" description="Disordered" evidence="1">
    <location>
        <begin position="54"/>
        <end position="106"/>
    </location>
</feature>
<dbReference type="Proteomes" id="UP000325313">
    <property type="component" value="Unassembled WGS sequence"/>
</dbReference>
<feature type="compositionally biased region" description="Polar residues" evidence="1">
    <location>
        <begin position="917"/>
        <end position="927"/>
    </location>
</feature>
<feature type="compositionally biased region" description="Basic residues" evidence="1">
    <location>
        <begin position="87"/>
        <end position="98"/>
    </location>
</feature>
<feature type="region of interest" description="Disordered" evidence="1">
    <location>
        <begin position="910"/>
        <end position="932"/>
    </location>
</feature>
<feature type="region of interest" description="Disordered" evidence="1">
    <location>
        <begin position="141"/>
        <end position="514"/>
    </location>
</feature>
<feature type="compositionally biased region" description="Low complexity" evidence="1">
    <location>
        <begin position="1483"/>
        <end position="1493"/>
    </location>
</feature>
<feature type="region of interest" description="Disordered" evidence="1">
    <location>
        <begin position="1784"/>
        <end position="1808"/>
    </location>
</feature>